<feature type="region of interest" description="Disordered" evidence="3">
    <location>
        <begin position="132"/>
        <end position="187"/>
    </location>
</feature>
<dbReference type="PANTHER" id="PTHR19965">
    <property type="entry name" value="RNA AND EXPORT FACTOR BINDING PROTEIN"/>
    <property type="match status" value="1"/>
</dbReference>
<reference evidence="5 6" key="1">
    <citation type="submission" date="2016-10" db="EMBL/GenBank/DDBJ databases">
        <title>The genome of Paramicrosporidium saccamoebae is the missing link in understanding Cryptomycota and Microsporidia evolution.</title>
        <authorList>
            <person name="Quandt C.A."/>
            <person name="Beaudet D."/>
            <person name="Corsaro D."/>
            <person name="Michel R."/>
            <person name="Corradi N."/>
            <person name="James T."/>
        </authorList>
    </citation>
    <scope>NUCLEOTIDE SEQUENCE [LARGE SCALE GENOMIC DNA]</scope>
    <source>
        <strain evidence="5 6">KSL3</strain>
    </source>
</reference>
<dbReference type="EMBL" id="MTSL01000165">
    <property type="protein sequence ID" value="PJF17702.1"/>
    <property type="molecule type" value="Genomic_DNA"/>
</dbReference>
<feature type="region of interest" description="Disordered" evidence="3">
    <location>
        <begin position="1"/>
        <end position="48"/>
    </location>
</feature>
<feature type="compositionally biased region" description="Basic and acidic residues" evidence="3">
    <location>
        <begin position="1"/>
        <end position="10"/>
    </location>
</feature>
<evidence type="ECO:0000256" key="3">
    <source>
        <dbReference type="SAM" id="MobiDB-lite"/>
    </source>
</evidence>
<dbReference type="Proteomes" id="UP000240830">
    <property type="component" value="Unassembled WGS sequence"/>
</dbReference>
<keyword evidence="6" id="KW-1185">Reference proteome</keyword>
<evidence type="ECO:0000313" key="5">
    <source>
        <dbReference type="EMBL" id="PJF17702.1"/>
    </source>
</evidence>
<dbReference type="GO" id="GO:0006406">
    <property type="term" value="P:mRNA export from nucleus"/>
    <property type="evidence" value="ECO:0007669"/>
    <property type="project" value="TreeGrafter"/>
</dbReference>
<protein>
    <submittedName>
        <fullName evidence="5">Aly/REF export factor 2</fullName>
    </submittedName>
</protein>
<dbReference type="SUPFAM" id="SSF54928">
    <property type="entry name" value="RNA-binding domain, RBD"/>
    <property type="match status" value="1"/>
</dbReference>
<evidence type="ECO:0000313" key="6">
    <source>
        <dbReference type="Proteomes" id="UP000240830"/>
    </source>
</evidence>
<dbReference type="AlphaFoldDB" id="A0A2H9TIW2"/>
<comment type="caution">
    <text evidence="5">The sequence shown here is derived from an EMBL/GenBank/DDBJ whole genome shotgun (WGS) entry which is preliminary data.</text>
</comment>
<dbReference type="GO" id="GO:0003729">
    <property type="term" value="F:mRNA binding"/>
    <property type="evidence" value="ECO:0007669"/>
    <property type="project" value="TreeGrafter"/>
</dbReference>
<organism evidence="5 6">
    <name type="scientific">Paramicrosporidium saccamoebae</name>
    <dbReference type="NCBI Taxonomy" id="1246581"/>
    <lineage>
        <taxon>Eukaryota</taxon>
        <taxon>Fungi</taxon>
        <taxon>Fungi incertae sedis</taxon>
        <taxon>Cryptomycota</taxon>
        <taxon>Cryptomycota incertae sedis</taxon>
        <taxon>Paramicrosporidium</taxon>
    </lineage>
</organism>
<dbReference type="SMART" id="SM00360">
    <property type="entry name" value="RRM"/>
    <property type="match status" value="1"/>
</dbReference>
<dbReference type="STRING" id="1246581.A0A2H9TIW2"/>
<feature type="compositionally biased region" description="Basic residues" evidence="3">
    <location>
        <begin position="149"/>
        <end position="164"/>
    </location>
</feature>
<evidence type="ECO:0000256" key="2">
    <source>
        <dbReference type="PROSITE-ProRule" id="PRU00176"/>
    </source>
</evidence>
<dbReference type="InterPro" id="IPR012677">
    <property type="entry name" value="Nucleotide-bd_a/b_plait_sf"/>
</dbReference>
<dbReference type="Pfam" id="PF00076">
    <property type="entry name" value="RRM_1"/>
    <property type="match status" value="1"/>
</dbReference>
<evidence type="ECO:0000256" key="1">
    <source>
        <dbReference type="ARBA" id="ARBA00022884"/>
    </source>
</evidence>
<dbReference type="InterPro" id="IPR035979">
    <property type="entry name" value="RBD_domain_sf"/>
</dbReference>
<proteinExistence type="predicted"/>
<dbReference type="InterPro" id="IPR000504">
    <property type="entry name" value="RRM_dom"/>
</dbReference>
<name>A0A2H9TIW2_9FUNG</name>
<gene>
    <name evidence="5" type="ORF">PSACC_02484</name>
</gene>
<keyword evidence="1 2" id="KW-0694">RNA-binding</keyword>
<dbReference type="PANTHER" id="PTHR19965:SF35">
    <property type="entry name" value="RNA ANNEALING PROTEIN YRA1"/>
    <property type="match status" value="1"/>
</dbReference>
<accession>A0A2H9TIW2</accession>
<feature type="domain" description="RRM" evidence="4">
    <location>
        <begin position="78"/>
        <end position="138"/>
    </location>
</feature>
<dbReference type="PROSITE" id="PS50102">
    <property type="entry name" value="RRM"/>
    <property type="match status" value="1"/>
</dbReference>
<dbReference type="Gene3D" id="3.30.70.330">
    <property type="match status" value="1"/>
</dbReference>
<dbReference type="OrthoDB" id="346839at2759"/>
<dbReference type="InterPro" id="IPR051229">
    <property type="entry name" value="ALYREF_mRNA_export"/>
</dbReference>
<dbReference type="GO" id="GO:0005634">
    <property type="term" value="C:nucleus"/>
    <property type="evidence" value="ECO:0007669"/>
    <property type="project" value="TreeGrafter"/>
</dbReference>
<sequence>MHNGGARESRPSAVDMALDEVIRSNQSQPRRRRPSTAPRRSPPRLADRHVFTVRNDRRENTRGSSSDGKIIVSNLFHKELFSQVGSVKNVWINYDRAGRSNGSAEVVFYNRRDTLLASDRFHHMPLDGYPMQIEIMPSSSHPRSNNPPPRRHSAGIRKPARNAPRRTERPADSNSLDADLDSYMMRE</sequence>
<dbReference type="CDD" id="cd12418">
    <property type="entry name" value="RRM_Aly_REF_like"/>
    <property type="match status" value="1"/>
</dbReference>
<evidence type="ECO:0000259" key="4">
    <source>
        <dbReference type="PROSITE" id="PS50102"/>
    </source>
</evidence>